<dbReference type="InterPro" id="IPR016181">
    <property type="entry name" value="Acyl_CoA_acyltransferase"/>
</dbReference>
<dbReference type="SUPFAM" id="SSF55729">
    <property type="entry name" value="Acyl-CoA N-acyltransferases (Nat)"/>
    <property type="match status" value="1"/>
</dbReference>
<protein>
    <submittedName>
        <fullName evidence="5">GNAT family N-acetyltransferase</fullName>
    </submittedName>
    <submittedName>
        <fullName evidence="4">Ribosomal protein S18 acetylase RimI-like enzyme</fullName>
    </submittedName>
</protein>
<evidence type="ECO:0000313" key="6">
    <source>
        <dbReference type="Proteomes" id="UP000308000"/>
    </source>
</evidence>
<dbReference type="EMBL" id="JACHFV010000003">
    <property type="protein sequence ID" value="MBB5294360.1"/>
    <property type="molecule type" value="Genomic_DNA"/>
</dbReference>
<evidence type="ECO:0000259" key="3">
    <source>
        <dbReference type="PROSITE" id="PS51186"/>
    </source>
</evidence>
<name>A0AAJ5F600_9DEIO</name>
<proteinExistence type="predicted"/>
<evidence type="ECO:0000313" key="4">
    <source>
        <dbReference type="EMBL" id="MBB5294360.1"/>
    </source>
</evidence>
<dbReference type="InterPro" id="IPR000182">
    <property type="entry name" value="GNAT_dom"/>
</dbReference>
<organism evidence="5 6">
    <name type="scientific">Deinococcus metallilatus</name>
    <dbReference type="NCBI Taxonomy" id="1211322"/>
    <lineage>
        <taxon>Bacteria</taxon>
        <taxon>Thermotogati</taxon>
        <taxon>Deinococcota</taxon>
        <taxon>Deinococci</taxon>
        <taxon>Deinococcales</taxon>
        <taxon>Deinococcaceae</taxon>
        <taxon>Deinococcus</taxon>
    </lineage>
</organism>
<dbReference type="PROSITE" id="PS51186">
    <property type="entry name" value="GNAT"/>
    <property type="match status" value="1"/>
</dbReference>
<dbReference type="GO" id="GO:0016747">
    <property type="term" value="F:acyltransferase activity, transferring groups other than amino-acyl groups"/>
    <property type="evidence" value="ECO:0007669"/>
    <property type="project" value="InterPro"/>
</dbReference>
<dbReference type="Proteomes" id="UP000536909">
    <property type="component" value="Unassembled WGS sequence"/>
</dbReference>
<keyword evidence="1" id="KW-0808">Transferase</keyword>
<dbReference type="Proteomes" id="UP000308000">
    <property type="component" value="Unassembled WGS sequence"/>
</dbReference>
<evidence type="ECO:0000256" key="1">
    <source>
        <dbReference type="ARBA" id="ARBA00022679"/>
    </source>
</evidence>
<feature type="domain" description="N-acetyltransferase" evidence="3">
    <location>
        <begin position="5"/>
        <end position="152"/>
    </location>
</feature>
<comment type="caution">
    <text evidence="5">The sequence shown here is derived from an EMBL/GenBank/DDBJ whole genome shotgun (WGS) entry which is preliminary data.</text>
</comment>
<evidence type="ECO:0000313" key="7">
    <source>
        <dbReference type="Proteomes" id="UP000536909"/>
    </source>
</evidence>
<dbReference type="InterPro" id="IPR050832">
    <property type="entry name" value="Bact_Acetyltransf"/>
</dbReference>
<keyword evidence="7" id="KW-1185">Reference proteome</keyword>
<accession>A0AAJ5F600</accession>
<dbReference type="AlphaFoldDB" id="A0AAJ5F600"/>
<dbReference type="PANTHER" id="PTHR43877">
    <property type="entry name" value="AMINOALKYLPHOSPHONATE N-ACETYLTRANSFERASE-RELATED-RELATED"/>
    <property type="match status" value="1"/>
</dbReference>
<gene>
    <name evidence="5" type="ORF">FCS05_17595</name>
    <name evidence="4" type="ORF">HNQ10_001174</name>
</gene>
<reference evidence="5 6" key="1">
    <citation type="submission" date="2019-04" db="EMBL/GenBank/DDBJ databases">
        <title>Deinococcus metalilatus MA1002 mutant No.5.</title>
        <authorList>
            <person name="Park W."/>
            <person name="Park C."/>
        </authorList>
    </citation>
    <scope>NUCLEOTIDE SEQUENCE [LARGE SCALE GENOMIC DNA]</scope>
    <source>
        <strain evidence="5 6">MA1002-m5</strain>
    </source>
</reference>
<sequence length="152" mass="16178">MSQPITVRVLNPDEAAVLDHVAPDVFDGPVDPRWTAEFFADARHHLAVALHGETVVGVVGAFRYVYPDKPPELFINEVAVSPGYRGRGLGRGMMNALTTHARALGCVAAWVLTEAGNTAARRLYAASGGLEESCQIFVIPLEQAGTGPLPTS</sequence>
<reference evidence="4 7" key="2">
    <citation type="submission" date="2020-08" db="EMBL/GenBank/DDBJ databases">
        <title>Genomic Encyclopedia of Type Strains, Phase IV (KMG-IV): sequencing the most valuable type-strain genomes for metagenomic binning, comparative biology and taxonomic classification.</title>
        <authorList>
            <person name="Goeker M."/>
        </authorList>
    </citation>
    <scope>NUCLEOTIDE SEQUENCE [LARGE SCALE GENOMIC DNA]</scope>
    <source>
        <strain evidence="4 7">DSM 105434</strain>
    </source>
</reference>
<dbReference type="Gene3D" id="3.40.630.30">
    <property type="match status" value="1"/>
</dbReference>
<evidence type="ECO:0000256" key="2">
    <source>
        <dbReference type="ARBA" id="ARBA00023315"/>
    </source>
</evidence>
<dbReference type="RefSeq" id="WP_129119416.1">
    <property type="nucleotide sequence ID" value="NZ_BSUI01000016.1"/>
</dbReference>
<keyword evidence="2" id="KW-0012">Acyltransferase</keyword>
<evidence type="ECO:0000313" key="5">
    <source>
        <dbReference type="EMBL" id="TLK22562.1"/>
    </source>
</evidence>
<dbReference type="EMBL" id="VBRC01000016">
    <property type="protein sequence ID" value="TLK22562.1"/>
    <property type="molecule type" value="Genomic_DNA"/>
</dbReference>
<dbReference type="Pfam" id="PF00583">
    <property type="entry name" value="Acetyltransf_1"/>
    <property type="match status" value="1"/>
</dbReference>